<evidence type="ECO:0000256" key="3">
    <source>
        <dbReference type="ARBA" id="ARBA00022980"/>
    </source>
</evidence>
<dbReference type="GO" id="GO:0003735">
    <property type="term" value="F:structural constituent of ribosome"/>
    <property type="evidence" value="ECO:0007669"/>
    <property type="project" value="EnsemblFungi"/>
</dbReference>
<evidence type="ECO:0000256" key="5">
    <source>
        <dbReference type="ARBA" id="ARBA00023274"/>
    </source>
</evidence>
<evidence type="ECO:0000256" key="1">
    <source>
        <dbReference type="ARBA" id="ARBA00004173"/>
    </source>
</evidence>
<dbReference type="OMA" id="IRTTMWR"/>
<protein>
    <recommendedName>
        <fullName evidence="6">Large ribosomal subunit protein uL29m</fullName>
    </recommendedName>
    <alternativeName>
        <fullName evidence="7">54S ribosomal protein L4, mitochondrial</fullName>
    </alternativeName>
</protein>
<dbReference type="Proteomes" id="UP000006790">
    <property type="component" value="Chromosome 1"/>
</dbReference>
<dbReference type="RefSeq" id="XP_003644228.1">
    <property type="nucleotide sequence ID" value="XM_003644180.1"/>
</dbReference>
<dbReference type="Gene3D" id="6.10.330.20">
    <property type="match status" value="1"/>
</dbReference>
<feature type="region of interest" description="Disordered" evidence="8">
    <location>
        <begin position="14"/>
        <end position="52"/>
    </location>
</feature>
<proteinExistence type="inferred from homology"/>
<dbReference type="FunCoup" id="G8JMU7">
    <property type="interactions" value="250"/>
</dbReference>
<dbReference type="InParanoid" id="G8JMU7"/>
<dbReference type="GO" id="GO:0032543">
    <property type="term" value="P:mitochondrial translation"/>
    <property type="evidence" value="ECO:0007669"/>
    <property type="project" value="EnsemblFungi"/>
</dbReference>
<dbReference type="PANTHER" id="PTHR21183">
    <property type="entry name" value="RIBOSOMAL PROTEIN L47, MITOCHONDRIAL-RELATED"/>
    <property type="match status" value="1"/>
</dbReference>
<organism evidence="9 10">
    <name type="scientific">Eremothecium cymbalariae (strain CBS 270.75 / DBVPG 7215 / KCTC 17166 / NRRL Y-17582)</name>
    <name type="common">Yeast</name>
    <dbReference type="NCBI Taxonomy" id="931890"/>
    <lineage>
        <taxon>Eukaryota</taxon>
        <taxon>Fungi</taxon>
        <taxon>Dikarya</taxon>
        <taxon>Ascomycota</taxon>
        <taxon>Saccharomycotina</taxon>
        <taxon>Saccharomycetes</taxon>
        <taxon>Saccharomycetales</taxon>
        <taxon>Saccharomycetaceae</taxon>
        <taxon>Eremothecium</taxon>
    </lineage>
</organism>
<dbReference type="GeneID" id="11469601"/>
<accession>G8JMU7</accession>
<comment type="similarity">
    <text evidence="2">Belongs to the universal ribosomal protein uL29 family.</text>
</comment>
<evidence type="ECO:0000256" key="8">
    <source>
        <dbReference type="SAM" id="MobiDB-lite"/>
    </source>
</evidence>
<dbReference type="OrthoDB" id="270763at2759"/>
<evidence type="ECO:0000256" key="7">
    <source>
        <dbReference type="ARBA" id="ARBA00035399"/>
    </source>
</evidence>
<dbReference type="InterPro" id="IPR010729">
    <property type="entry name" value="Ribosomal_uL29_mit"/>
</dbReference>
<dbReference type="STRING" id="931890.G8JMU7"/>
<keyword evidence="4" id="KW-0496">Mitochondrion</keyword>
<sequence>MLFTAKRGFHGTVSALARTRYTKPKPKPEPRSNVRRPTQETHHDRDLKVSAPIPPAAGNLECPVDHPLWQFFSAQKFMRKPEELDQKSRSWTIPELRRKSFEDLHSLWYTCLKERNILARENHLLLHSMKSSREVYKDVDERIRTTMWRIRHVLSERDWAFRLAQQDFQEHQAEFIKDFEGLFLQAEAAQDVESFEMLSRFQLAVFGISEYIDENTVDRKFVDGLKYLATLKLKKFASRNDSIQQLLTTSENKISDAGEAFIIFTSENSESAVEEACNAVKELREQGNAVSRYDELETVAEYVKQLAQTQLETETSEETK</sequence>
<dbReference type="eggNOG" id="KOG3331">
    <property type="taxonomic scope" value="Eukaryota"/>
</dbReference>
<dbReference type="GO" id="GO:1902775">
    <property type="term" value="P:mitochondrial large ribosomal subunit assembly"/>
    <property type="evidence" value="ECO:0007669"/>
    <property type="project" value="EnsemblFungi"/>
</dbReference>
<dbReference type="EMBL" id="CP002497">
    <property type="protein sequence ID" value="AET37411.1"/>
    <property type="molecule type" value="Genomic_DNA"/>
</dbReference>
<dbReference type="HOGENOM" id="CLU_872105_0_0_1"/>
<comment type="subcellular location">
    <subcellularLocation>
        <location evidence="1">Mitochondrion</location>
    </subcellularLocation>
</comment>
<name>G8JMU7_ERECY</name>
<dbReference type="InterPro" id="IPR038340">
    <property type="entry name" value="MRP-L47_sf"/>
</dbReference>
<dbReference type="PANTHER" id="PTHR21183:SF18">
    <property type="entry name" value="LARGE RIBOSOMAL SUBUNIT PROTEIN UL29M"/>
    <property type="match status" value="1"/>
</dbReference>
<evidence type="ECO:0000256" key="4">
    <source>
        <dbReference type="ARBA" id="ARBA00023128"/>
    </source>
</evidence>
<dbReference type="Gene3D" id="6.10.140.1190">
    <property type="match status" value="1"/>
</dbReference>
<keyword evidence="3" id="KW-0689">Ribosomal protein</keyword>
<evidence type="ECO:0000313" key="9">
    <source>
        <dbReference type="EMBL" id="AET37411.1"/>
    </source>
</evidence>
<evidence type="ECO:0000313" key="10">
    <source>
        <dbReference type="Proteomes" id="UP000006790"/>
    </source>
</evidence>
<keyword evidence="10" id="KW-1185">Reference proteome</keyword>
<feature type="compositionally biased region" description="Basic and acidic residues" evidence="8">
    <location>
        <begin position="26"/>
        <end position="48"/>
    </location>
</feature>
<dbReference type="KEGG" id="erc:Ecym_1161"/>
<dbReference type="GO" id="GO:0005762">
    <property type="term" value="C:mitochondrial large ribosomal subunit"/>
    <property type="evidence" value="ECO:0007669"/>
    <property type="project" value="EnsemblFungi"/>
</dbReference>
<gene>
    <name evidence="9" type="ordered locus">Ecym_1161</name>
</gene>
<keyword evidence="5" id="KW-0687">Ribonucleoprotein</keyword>
<dbReference type="AlphaFoldDB" id="G8JMU7"/>
<evidence type="ECO:0000256" key="2">
    <source>
        <dbReference type="ARBA" id="ARBA00009254"/>
    </source>
</evidence>
<reference evidence="10" key="1">
    <citation type="journal article" date="2012" name="G3 (Bethesda)">
        <title>Pichia sorbitophila, an interspecies yeast hybrid reveals early steps of genome resolution following polyploidization.</title>
        <authorList>
            <person name="Leh Louis V."/>
            <person name="Despons L."/>
            <person name="Friedrich A."/>
            <person name="Martin T."/>
            <person name="Durrens P."/>
            <person name="Casaregola S."/>
            <person name="Neuveglise C."/>
            <person name="Fairhead C."/>
            <person name="Marck C."/>
            <person name="Cruz J.A."/>
            <person name="Straub M.L."/>
            <person name="Kugler V."/>
            <person name="Sacerdot C."/>
            <person name="Uzunov Z."/>
            <person name="Thierry A."/>
            <person name="Weiss S."/>
            <person name="Bleykasten C."/>
            <person name="De Montigny J."/>
            <person name="Jacques N."/>
            <person name="Jung P."/>
            <person name="Lemaire M."/>
            <person name="Mallet S."/>
            <person name="Morel G."/>
            <person name="Richard G.F."/>
            <person name="Sarkar A."/>
            <person name="Savel G."/>
            <person name="Schacherer J."/>
            <person name="Seret M.L."/>
            <person name="Talla E."/>
            <person name="Samson G."/>
            <person name="Jubin C."/>
            <person name="Poulain J."/>
            <person name="Vacherie B."/>
            <person name="Barbe V."/>
            <person name="Pelletier E."/>
            <person name="Sherman D.J."/>
            <person name="Westhof E."/>
            <person name="Weissenbach J."/>
            <person name="Baret P.V."/>
            <person name="Wincker P."/>
            <person name="Gaillardin C."/>
            <person name="Dujon B."/>
            <person name="Souciet J.L."/>
        </authorList>
    </citation>
    <scope>NUCLEOTIDE SEQUENCE [LARGE SCALE GENOMIC DNA]</scope>
    <source>
        <strain evidence="10">CBS 270.75 / DBVPG 7215 / KCTC 17166 / NRRL Y-17582</strain>
    </source>
</reference>
<dbReference type="Pfam" id="PF06984">
    <property type="entry name" value="MRP-L47"/>
    <property type="match status" value="1"/>
</dbReference>
<evidence type="ECO:0000256" key="6">
    <source>
        <dbReference type="ARBA" id="ARBA00035289"/>
    </source>
</evidence>